<dbReference type="EMBL" id="HBKO01021281">
    <property type="protein sequence ID" value="CAE2224275.1"/>
    <property type="molecule type" value="Transcribed_RNA"/>
</dbReference>
<reference evidence="5" key="1">
    <citation type="submission" date="2021-01" db="EMBL/GenBank/DDBJ databases">
        <authorList>
            <person name="Corre E."/>
            <person name="Pelletier E."/>
            <person name="Niang G."/>
            <person name="Scheremetjew M."/>
            <person name="Finn R."/>
            <person name="Kale V."/>
            <person name="Holt S."/>
            <person name="Cochrane G."/>
            <person name="Meng A."/>
            <person name="Brown T."/>
            <person name="Cohen L."/>
        </authorList>
    </citation>
    <scope>NUCLEOTIDE SEQUENCE</scope>
    <source>
        <strain evidence="5">UIO037</strain>
    </source>
</reference>
<dbReference type="GO" id="GO:0005634">
    <property type="term" value="C:nucleus"/>
    <property type="evidence" value="ECO:0007669"/>
    <property type="project" value="TreeGrafter"/>
</dbReference>
<feature type="domain" description="PAS" evidence="4">
    <location>
        <begin position="177"/>
        <end position="270"/>
    </location>
</feature>
<proteinExistence type="predicted"/>
<dbReference type="Pfam" id="PF13426">
    <property type="entry name" value="PAS_9"/>
    <property type="match status" value="2"/>
</dbReference>
<dbReference type="AlphaFoldDB" id="A0A6V4M3S7"/>
<dbReference type="PANTHER" id="PTHR47429">
    <property type="entry name" value="PROTEIN TWIN LOV 1"/>
    <property type="match status" value="1"/>
</dbReference>
<dbReference type="CDD" id="cd00130">
    <property type="entry name" value="PAS"/>
    <property type="match status" value="1"/>
</dbReference>
<organism evidence="5">
    <name type="scientific">Prymnesium polylepis</name>
    <dbReference type="NCBI Taxonomy" id="72548"/>
    <lineage>
        <taxon>Eukaryota</taxon>
        <taxon>Haptista</taxon>
        <taxon>Haptophyta</taxon>
        <taxon>Prymnesiophyceae</taxon>
        <taxon>Prymnesiales</taxon>
        <taxon>Prymnesiaceae</taxon>
        <taxon>Prymnesium</taxon>
    </lineage>
</organism>
<dbReference type="InterPro" id="IPR035965">
    <property type="entry name" value="PAS-like_dom_sf"/>
</dbReference>
<keyword evidence="3" id="KW-0157">Chromophore</keyword>
<evidence type="ECO:0000256" key="2">
    <source>
        <dbReference type="ARBA" id="ARBA00022643"/>
    </source>
</evidence>
<keyword evidence="1" id="KW-0285">Flavoprotein</keyword>
<name>A0A6V4M3S7_9EUKA</name>
<feature type="domain" description="PAS" evidence="4">
    <location>
        <begin position="26"/>
        <end position="113"/>
    </location>
</feature>
<dbReference type="NCBIfam" id="TIGR00229">
    <property type="entry name" value="sensory_box"/>
    <property type="match status" value="2"/>
</dbReference>
<keyword evidence="2" id="KW-0288">FMN</keyword>
<evidence type="ECO:0000256" key="1">
    <source>
        <dbReference type="ARBA" id="ARBA00022630"/>
    </source>
</evidence>
<dbReference type="Gene3D" id="3.30.450.20">
    <property type="entry name" value="PAS domain"/>
    <property type="match status" value="2"/>
</dbReference>
<protein>
    <recommendedName>
        <fullName evidence="4">PAS domain-containing protein</fullName>
    </recommendedName>
</protein>
<accession>A0A6V4M3S7</accession>
<sequence>MKEPLSLAEALHPTMDGRLVTSIEHPHTIIHTNAAWAAMTGWKFTEVVGKTLAFLQGPATAGTALDALHAAIGERRYSQARIVNYRKDGTPFYCLLECSPVAGGTHFYATVRDEPIVDGSVAPISRPAPAYEQKPPVNYCAHARESSHHARRTTTKVRLADALKNELDPIILCSKEPPHVIIHPNQPWLEMCGYGLEEVEGLTNAILQGPETDREAVNEMMTCVRRGESSVQTLVNYKKGGVRFVNQVKTLPVYDENDDLAAFMAMLREIDEPVLQ</sequence>
<evidence type="ECO:0000259" key="4">
    <source>
        <dbReference type="Pfam" id="PF13426"/>
    </source>
</evidence>
<evidence type="ECO:0000313" key="5">
    <source>
        <dbReference type="EMBL" id="CAE2224275.1"/>
    </source>
</evidence>
<dbReference type="InterPro" id="IPR000014">
    <property type="entry name" value="PAS"/>
</dbReference>
<dbReference type="SUPFAM" id="SSF55785">
    <property type="entry name" value="PYP-like sensor domain (PAS domain)"/>
    <property type="match status" value="2"/>
</dbReference>
<dbReference type="PANTHER" id="PTHR47429:SF2">
    <property type="entry name" value="PROTEIN TWIN LOV 1"/>
    <property type="match status" value="1"/>
</dbReference>
<gene>
    <name evidence="5" type="ORF">CPOL0286_LOCUS9592</name>
</gene>
<evidence type="ECO:0000256" key="3">
    <source>
        <dbReference type="ARBA" id="ARBA00022991"/>
    </source>
</evidence>